<evidence type="ECO:0000259" key="1">
    <source>
        <dbReference type="Pfam" id="PF00534"/>
    </source>
</evidence>
<feature type="domain" description="Glycosyl transferase family 1" evidence="1">
    <location>
        <begin position="211"/>
        <end position="362"/>
    </location>
</feature>
<dbReference type="Gene3D" id="3.40.50.2000">
    <property type="entry name" value="Glycogen Phosphorylase B"/>
    <property type="match status" value="2"/>
</dbReference>
<dbReference type="InterPro" id="IPR001296">
    <property type="entry name" value="Glyco_trans_1"/>
</dbReference>
<evidence type="ECO:0000259" key="2">
    <source>
        <dbReference type="Pfam" id="PF13579"/>
    </source>
</evidence>
<dbReference type="SUPFAM" id="SSF53756">
    <property type="entry name" value="UDP-Glycosyltransferase/glycogen phosphorylase"/>
    <property type="match status" value="1"/>
</dbReference>
<dbReference type="GO" id="GO:0016757">
    <property type="term" value="F:glycosyltransferase activity"/>
    <property type="evidence" value="ECO:0007669"/>
    <property type="project" value="InterPro"/>
</dbReference>
<dbReference type="AlphaFoldDB" id="A0A928X0R0"/>
<gene>
    <name evidence="3" type="ORF">IQ260_03465</name>
</gene>
<comment type="caution">
    <text evidence="3">The sequence shown here is derived from an EMBL/GenBank/DDBJ whole genome shotgun (WGS) entry which is preliminary data.</text>
</comment>
<feature type="domain" description="Glycosyltransferase subfamily 4-like N-terminal" evidence="2">
    <location>
        <begin position="63"/>
        <end position="199"/>
    </location>
</feature>
<evidence type="ECO:0000313" key="4">
    <source>
        <dbReference type="Proteomes" id="UP000615026"/>
    </source>
</evidence>
<dbReference type="InterPro" id="IPR050194">
    <property type="entry name" value="Glycosyltransferase_grp1"/>
</dbReference>
<dbReference type="Pfam" id="PF00534">
    <property type="entry name" value="Glycos_transf_1"/>
    <property type="match status" value="1"/>
</dbReference>
<dbReference type="Proteomes" id="UP000615026">
    <property type="component" value="Unassembled WGS sequence"/>
</dbReference>
<dbReference type="RefSeq" id="WP_193990884.1">
    <property type="nucleotide sequence ID" value="NZ_JADEXP010000016.1"/>
</dbReference>
<dbReference type="InterPro" id="IPR028098">
    <property type="entry name" value="Glyco_trans_4-like_N"/>
</dbReference>
<keyword evidence="4" id="KW-1185">Reference proteome</keyword>
<dbReference type="Pfam" id="PF13579">
    <property type="entry name" value="Glyco_trans_4_4"/>
    <property type="match status" value="1"/>
</dbReference>
<sequence length="403" mass="44919">MRILSIHNAYQIRGGEDVSTAAEQTLLRQYGNTVDVYEENNDSISELGKAQLAMRTLWSQPSYEAVREKLQTHRYDVVHVQNFFPLISPSVYYAARAEKVPVVQTLRNYRLLCPNALFFREGKVCEDCLGKAIPYPGVIHGCYREDRKASVAVASMVTGHRFMKTWDKMVDQYVTLTQFARNKMIEGGLPADKIVVKPNFVAPEPQVGHGKGGYALYVGRLSVEKGLDTLLEAWQQLKSPMPLKIVGDGPLSPLVTAAAQQQPCIEWLGRRPMAEVHALMGEAEFLIFPSKWYETFGRVAVEAFATGTPVIAANIGAIAEIVKPGYTGLHFTPGDPQDLARQVTHLLAHPDQQARMRRNARTEFEAKYTANANYAQLMAVYFRVLRASSFHQNSTALSSALPT</sequence>
<proteinExistence type="predicted"/>
<dbReference type="PANTHER" id="PTHR45947">
    <property type="entry name" value="SULFOQUINOVOSYL TRANSFERASE SQD2"/>
    <property type="match status" value="1"/>
</dbReference>
<dbReference type="EMBL" id="JADEXP010000016">
    <property type="protein sequence ID" value="MBE9065706.1"/>
    <property type="molecule type" value="Genomic_DNA"/>
</dbReference>
<evidence type="ECO:0000313" key="3">
    <source>
        <dbReference type="EMBL" id="MBE9065706.1"/>
    </source>
</evidence>
<name>A0A928X0R0_LEPEC</name>
<protein>
    <submittedName>
        <fullName evidence="3">Glycosyltransferase</fullName>
    </submittedName>
</protein>
<dbReference type="PANTHER" id="PTHR45947:SF13">
    <property type="entry name" value="TRANSFERASE"/>
    <property type="match status" value="1"/>
</dbReference>
<organism evidence="3 4">
    <name type="scientific">Leptolyngbya cf. ectocarpi LEGE 11479</name>
    <dbReference type="NCBI Taxonomy" id="1828722"/>
    <lineage>
        <taxon>Bacteria</taxon>
        <taxon>Bacillati</taxon>
        <taxon>Cyanobacteriota</taxon>
        <taxon>Cyanophyceae</taxon>
        <taxon>Leptolyngbyales</taxon>
        <taxon>Leptolyngbyaceae</taxon>
        <taxon>Leptolyngbya group</taxon>
        <taxon>Leptolyngbya</taxon>
    </lineage>
</organism>
<accession>A0A928X0R0</accession>
<reference evidence="3" key="1">
    <citation type="submission" date="2020-10" db="EMBL/GenBank/DDBJ databases">
        <authorList>
            <person name="Castelo-Branco R."/>
            <person name="Eusebio N."/>
            <person name="Adriana R."/>
            <person name="Vieira A."/>
            <person name="Brugerolle De Fraissinette N."/>
            <person name="Rezende De Castro R."/>
            <person name="Schneider M.P."/>
            <person name="Vasconcelos V."/>
            <person name="Leao P.N."/>
        </authorList>
    </citation>
    <scope>NUCLEOTIDE SEQUENCE</scope>
    <source>
        <strain evidence="3">LEGE 11479</strain>
    </source>
</reference>